<accession>A0A1B7N1B1</accession>
<dbReference type="STRING" id="1314800.A0A1B7N1B1"/>
<keyword evidence="3" id="KW-1185">Reference proteome</keyword>
<protein>
    <submittedName>
        <fullName evidence="2">Uncharacterized protein</fullName>
    </submittedName>
</protein>
<evidence type="ECO:0000313" key="3">
    <source>
        <dbReference type="Proteomes" id="UP000092154"/>
    </source>
</evidence>
<gene>
    <name evidence="2" type="ORF">K503DRAFT_866030</name>
</gene>
<feature type="compositionally biased region" description="Polar residues" evidence="1">
    <location>
        <begin position="9"/>
        <end position="57"/>
    </location>
</feature>
<dbReference type="AlphaFoldDB" id="A0A1B7N1B1"/>
<reference evidence="2 3" key="1">
    <citation type="submission" date="2016-06" db="EMBL/GenBank/DDBJ databases">
        <title>Comparative genomics of the ectomycorrhizal sister species Rhizopogon vinicolor and Rhizopogon vesiculosus (Basidiomycota: Boletales) reveals a divergence of the mating type B locus.</title>
        <authorList>
            <consortium name="DOE Joint Genome Institute"/>
            <person name="Mujic A.B."/>
            <person name="Kuo A."/>
            <person name="Tritt A."/>
            <person name="Lipzen A."/>
            <person name="Chen C."/>
            <person name="Johnson J."/>
            <person name="Sharma A."/>
            <person name="Barry K."/>
            <person name="Grigoriev I.V."/>
            <person name="Spatafora J.W."/>
        </authorList>
    </citation>
    <scope>NUCLEOTIDE SEQUENCE [LARGE SCALE GENOMIC DNA]</scope>
    <source>
        <strain evidence="2 3">AM-OR11-026</strain>
    </source>
</reference>
<name>A0A1B7N1B1_9AGAM</name>
<dbReference type="Proteomes" id="UP000092154">
    <property type="component" value="Unassembled WGS sequence"/>
</dbReference>
<evidence type="ECO:0000313" key="2">
    <source>
        <dbReference type="EMBL" id="OAX38601.1"/>
    </source>
</evidence>
<feature type="compositionally biased region" description="Pro residues" evidence="1">
    <location>
        <begin position="79"/>
        <end position="88"/>
    </location>
</feature>
<dbReference type="OrthoDB" id="2680075at2759"/>
<evidence type="ECO:0000256" key="1">
    <source>
        <dbReference type="SAM" id="MobiDB-lite"/>
    </source>
</evidence>
<feature type="region of interest" description="Disordered" evidence="1">
    <location>
        <begin position="1"/>
        <end position="90"/>
    </location>
</feature>
<organism evidence="2 3">
    <name type="scientific">Rhizopogon vinicolor AM-OR11-026</name>
    <dbReference type="NCBI Taxonomy" id="1314800"/>
    <lineage>
        <taxon>Eukaryota</taxon>
        <taxon>Fungi</taxon>
        <taxon>Dikarya</taxon>
        <taxon>Basidiomycota</taxon>
        <taxon>Agaricomycotina</taxon>
        <taxon>Agaricomycetes</taxon>
        <taxon>Agaricomycetidae</taxon>
        <taxon>Boletales</taxon>
        <taxon>Suillineae</taxon>
        <taxon>Rhizopogonaceae</taxon>
        <taxon>Rhizopogon</taxon>
    </lineage>
</organism>
<dbReference type="InParanoid" id="A0A1B7N1B1"/>
<dbReference type="EMBL" id="KV448286">
    <property type="protein sequence ID" value="OAX38601.1"/>
    <property type="molecule type" value="Genomic_DNA"/>
</dbReference>
<sequence length="238" mass="25327">MSFRRASDRPSQSSRPGLAPSSANYGGLDSQNGVPLQSHPQTSTSYGGVPQVSSGQGYRSLAPAPDVSSGSAQHGVPPQETPPRPPPMVVLDMRDFSLALSIRAAQADGRECPWYGVWAKVLQNYIFHGADGSQTACTCIPQFSLVAAYDSGRSPETNNSDSGPFASGLDVDQLPLYHVSMSPESPLELSSYLPVTRFLSSTPNFSPRTQQIFGGPLPILTPSPQTQVPCLQVEGSEY</sequence>
<proteinExistence type="predicted"/>